<reference evidence="19" key="1">
    <citation type="journal article" date="2024" name="Int. J. Syst. Evol. Microbiol.">
        <title>Methylomarinovum tepidoasis sp. nov., a moderately thermophilic methanotroph of the family Methylothermaceae isolated from a deep-sea hydrothermal field.</title>
        <authorList>
            <person name="Hirayama H."/>
            <person name="Takaki Y."/>
            <person name="Abe M."/>
            <person name="Miyazaki M."/>
            <person name="Uematsu K."/>
            <person name="Matsui Y."/>
            <person name="Takai K."/>
        </authorList>
    </citation>
    <scope>NUCLEOTIDE SEQUENCE [LARGE SCALE GENOMIC DNA]</scope>
    <source>
        <strain evidence="19">IN45</strain>
    </source>
</reference>
<dbReference type="GO" id="GO:0016887">
    <property type="term" value="F:ATP hydrolysis activity"/>
    <property type="evidence" value="ECO:0007669"/>
    <property type="project" value="InterPro"/>
</dbReference>
<dbReference type="AlphaFoldDB" id="A0AAU9CVV8"/>
<dbReference type="GO" id="GO:0046872">
    <property type="term" value="F:metal ion binding"/>
    <property type="evidence" value="ECO:0007669"/>
    <property type="project" value="UniProtKB-KW"/>
</dbReference>
<dbReference type="PANTHER" id="PTHR48085:SF5">
    <property type="entry name" value="CADMIUM_ZINC-TRANSPORTING ATPASE HMA4-RELATED"/>
    <property type="match status" value="1"/>
</dbReference>
<evidence type="ECO:0000256" key="12">
    <source>
        <dbReference type="ARBA" id="ARBA00023136"/>
    </source>
</evidence>
<feature type="transmembrane region" description="Helical" evidence="15">
    <location>
        <begin position="685"/>
        <end position="701"/>
    </location>
</feature>
<dbReference type="EC" id="7.2.2.12" evidence="13"/>
<evidence type="ECO:0000313" key="19">
    <source>
        <dbReference type="Proteomes" id="UP001321450"/>
    </source>
</evidence>
<dbReference type="PRINTS" id="PR00119">
    <property type="entry name" value="CATATPASE"/>
</dbReference>
<dbReference type="Gene3D" id="2.70.150.10">
    <property type="entry name" value="Calcium-transporting ATPase, cytoplasmic transduction domain A"/>
    <property type="match status" value="1"/>
</dbReference>
<keyword evidence="9" id="KW-1278">Translocase</keyword>
<dbReference type="Pfam" id="PF00122">
    <property type="entry name" value="E1-E2_ATPase"/>
    <property type="match status" value="1"/>
</dbReference>
<evidence type="ECO:0000256" key="7">
    <source>
        <dbReference type="ARBA" id="ARBA00022741"/>
    </source>
</evidence>
<dbReference type="GO" id="GO:0005524">
    <property type="term" value="F:ATP binding"/>
    <property type="evidence" value="ECO:0007669"/>
    <property type="project" value="UniProtKB-UniRule"/>
</dbReference>
<evidence type="ECO:0000256" key="5">
    <source>
        <dbReference type="ARBA" id="ARBA00022692"/>
    </source>
</evidence>
<evidence type="ECO:0000256" key="15">
    <source>
        <dbReference type="RuleBase" id="RU362081"/>
    </source>
</evidence>
<keyword evidence="8 15" id="KW-0067">ATP-binding</keyword>
<evidence type="ECO:0000313" key="18">
    <source>
        <dbReference type="EMBL" id="BCX88274.1"/>
    </source>
</evidence>
<dbReference type="PROSITE" id="PS00154">
    <property type="entry name" value="ATPASE_E1_E2"/>
    <property type="match status" value="1"/>
</dbReference>
<feature type="region of interest" description="Disordered" evidence="16">
    <location>
        <begin position="1"/>
        <end position="20"/>
    </location>
</feature>
<keyword evidence="6 15" id="KW-0479">Metal-binding</keyword>
<dbReference type="InterPro" id="IPR027256">
    <property type="entry name" value="P-typ_ATPase_IB"/>
</dbReference>
<feature type="transmembrane region" description="Helical" evidence="15">
    <location>
        <begin position="378"/>
        <end position="403"/>
    </location>
</feature>
<evidence type="ECO:0000256" key="6">
    <source>
        <dbReference type="ARBA" id="ARBA00022723"/>
    </source>
</evidence>
<feature type="domain" description="P-type ATPase A" evidence="17">
    <location>
        <begin position="227"/>
        <end position="327"/>
    </location>
</feature>
<gene>
    <name evidence="18" type="ORF">MIN45_P0643</name>
</gene>
<protein>
    <recommendedName>
        <fullName evidence="13">P-type Zn(2+) transporter</fullName>
        <ecNumber evidence="13">7.2.2.12</ecNumber>
    </recommendedName>
</protein>
<keyword evidence="19" id="KW-1185">Reference proteome</keyword>
<dbReference type="FunFam" id="2.70.150.10:FF:000002">
    <property type="entry name" value="Copper-transporting ATPase 1, putative"/>
    <property type="match status" value="1"/>
</dbReference>
<feature type="transmembrane region" description="Helical" evidence="15">
    <location>
        <begin position="104"/>
        <end position="123"/>
    </location>
</feature>
<evidence type="ECO:0000256" key="4">
    <source>
        <dbReference type="ARBA" id="ARBA00022475"/>
    </source>
</evidence>
<dbReference type="SUPFAM" id="SSF81653">
    <property type="entry name" value="Calcium ATPase, transduction domain A"/>
    <property type="match status" value="1"/>
</dbReference>
<dbReference type="SUPFAM" id="SSF55008">
    <property type="entry name" value="HMA, heavy metal-associated domain"/>
    <property type="match status" value="1"/>
</dbReference>
<dbReference type="SUPFAM" id="SSF56784">
    <property type="entry name" value="HAD-like"/>
    <property type="match status" value="1"/>
</dbReference>
<feature type="transmembrane region" description="Helical" evidence="15">
    <location>
        <begin position="707"/>
        <end position="728"/>
    </location>
</feature>
<dbReference type="InterPro" id="IPR023299">
    <property type="entry name" value="ATPase_P-typ_cyto_dom_N"/>
</dbReference>
<dbReference type="Gene3D" id="3.40.1110.10">
    <property type="entry name" value="Calcium-transporting ATPase, cytoplasmic domain N"/>
    <property type="match status" value="1"/>
</dbReference>
<dbReference type="InterPro" id="IPR023214">
    <property type="entry name" value="HAD_sf"/>
</dbReference>
<keyword evidence="10 15" id="KW-1133">Transmembrane helix</keyword>
<dbReference type="NCBIfam" id="TIGR01511">
    <property type="entry name" value="ATPase-IB1_Cu"/>
    <property type="match status" value="1"/>
</dbReference>
<comment type="subcellular location">
    <subcellularLocation>
        <location evidence="1">Cell membrane</location>
        <topology evidence="1">Multi-pass membrane protein</topology>
    </subcellularLocation>
</comment>
<sequence>MGCGCEGGSSPSSGGGGKNGDGRVFQIEGLDCAEEVSLLKQAVGPLVGGEDYLAFDLLRGRMRILPGARPVSDREIQQAVARTGLKAVPWRAGMTERAGRRWQGLFTLLSGVALLAGMGLHLWHAGGPQALLSLFAGHVEGVPLDERIAFGLAIAFGIPWVAVRAGYALLRLRPDMNLLMTMAVAGALVLGEWFEAATVTFLFALALTLERWSVERARRAVTALLETAPETARVRAADGRIQVIPVEEVQVGMRVVVPPGEKIPVDGRVVAGHSSVNQAPITGESLPVPKAPGDEVFAGTLNGEGLLEVAVEKPAGDTTLARIIRLVAEAQERKAGVEQWVERFARRYTPAVFLAALLVWTVPPLALGMPWTPWFYRALVLLVIACPCALVISTPVSLVAALARAAREGVLVKGGVFLERSAGVALMAFDKTGTLTLGEPQVVQVIPLAIDDAELLALAAALESGSTHPLAQAICRYAEARRISPLPVERLQVLPGRGISGSIDGRAYWLGSLRLARERVTRWPQELTLPPQAEAGTVVALGREDRLLGLVVLSDRPRPEAVQVVDALHRLGIRCAMLTGDHRCVAEHIARDLGIEEVHAELLPEDKVRVVEQLAREYRSVAMVGDGINDAPALARADVGIAMGAIGSDAAIEAADIALMSDDLRHLPWLVRHARRTLWIVRENITFALGVKAVFALLAMLGQATLWMAVAADMGASLLVVANGLRLLRR</sequence>
<dbReference type="InterPro" id="IPR018303">
    <property type="entry name" value="ATPase_P-typ_P_site"/>
</dbReference>
<feature type="compositionally biased region" description="Gly residues" evidence="16">
    <location>
        <begin position="1"/>
        <end position="19"/>
    </location>
</feature>
<dbReference type="FunFam" id="3.40.50.1000:FF:000020">
    <property type="entry name" value="Probable cation-transporting P-type ATPase"/>
    <property type="match status" value="1"/>
</dbReference>
<dbReference type="GO" id="GO:0016463">
    <property type="term" value="F:P-type zinc transporter activity"/>
    <property type="evidence" value="ECO:0007669"/>
    <property type="project" value="UniProtKB-EC"/>
</dbReference>
<accession>A0AAU9CVV8</accession>
<dbReference type="InterPro" id="IPR001757">
    <property type="entry name" value="P_typ_ATPase"/>
</dbReference>
<keyword evidence="4 15" id="KW-1003">Cell membrane</keyword>
<dbReference type="InterPro" id="IPR036163">
    <property type="entry name" value="HMA_dom_sf"/>
</dbReference>
<evidence type="ECO:0000256" key="3">
    <source>
        <dbReference type="ARBA" id="ARBA00022448"/>
    </source>
</evidence>
<evidence type="ECO:0000256" key="10">
    <source>
        <dbReference type="ARBA" id="ARBA00022989"/>
    </source>
</evidence>
<dbReference type="InterPro" id="IPR044492">
    <property type="entry name" value="P_typ_ATPase_HD_dom"/>
</dbReference>
<keyword evidence="11" id="KW-0406">Ion transport</keyword>
<dbReference type="InterPro" id="IPR036412">
    <property type="entry name" value="HAD-like_sf"/>
</dbReference>
<dbReference type="KEGG" id="meiy:MIN45_P0643"/>
<dbReference type="Pfam" id="PF00702">
    <property type="entry name" value="Hydrolase"/>
    <property type="match status" value="1"/>
</dbReference>
<dbReference type="InterPro" id="IPR008250">
    <property type="entry name" value="ATPase_P-typ_transduc_dom_A_sf"/>
</dbReference>
<keyword evidence="7 15" id="KW-0547">Nucleotide-binding</keyword>
<evidence type="ECO:0000259" key="17">
    <source>
        <dbReference type="Pfam" id="PF00122"/>
    </source>
</evidence>
<dbReference type="InterPro" id="IPR051014">
    <property type="entry name" value="Cation_Transport_ATPase_IB"/>
</dbReference>
<evidence type="ECO:0000256" key="8">
    <source>
        <dbReference type="ARBA" id="ARBA00022840"/>
    </source>
</evidence>
<dbReference type="NCBIfam" id="TIGR01525">
    <property type="entry name" value="ATPase-IB_hvy"/>
    <property type="match status" value="1"/>
</dbReference>
<evidence type="ECO:0000256" key="1">
    <source>
        <dbReference type="ARBA" id="ARBA00004651"/>
    </source>
</evidence>
<dbReference type="SFLD" id="SFLDS00003">
    <property type="entry name" value="Haloacid_Dehalogenase"/>
    <property type="match status" value="1"/>
</dbReference>
<evidence type="ECO:0000256" key="14">
    <source>
        <dbReference type="ARBA" id="ARBA00047308"/>
    </source>
</evidence>
<dbReference type="Gene3D" id="3.40.50.1000">
    <property type="entry name" value="HAD superfamily/HAD-like"/>
    <property type="match status" value="1"/>
</dbReference>
<dbReference type="InterPro" id="IPR059000">
    <property type="entry name" value="ATPase_P-type_domA"/>
</dbReference>
<keyword evidence="3" id="KW-0813">Transport</keyword>
<dbReference type="Proteomes" id="UP001321450">
    <property type="component" value="Chromosome"/>
</dbReference>
<dbReference type="SUPFAM" id="SSF81665">
    <property type="entry name" value="Calcium ATPase, transmembrane domain M"/>
    <property type="match status" value="1"/>
</dbReference>
<comment type="similarity">
    <text evidence="2 15">Belongs to the cation transport ATPase (P-type) (TC 3.A.3) family. Type IB subfamily.</text>
</comment>
<name>A0AAU9CVV8_9GAMM</name>
<evidence type="ECO:0000256" key="11">
    <source>
        <dbReference type="ARBA" id="ARBA00023065"/>
    </source>
</evidence>
<keyword evidence="5 15" id="KW-0812">Transmembrane</keyword>
<feature type="transmembrane region" description="Helical" evidence="15">
    <location>
        <begin position="351"/>
        <end position="372"/>
    </location>
</feature>
<comment type="catalytic activity">
    <reaction evidence="14">
        <text>Zn(2+)(in) + ATP + H2O = Zn(2+)(out) + ADP + phosphate + H(+)</text>
        <dbReference type="Rhea" id="RHEA:20621"/>
        <dbReference type="ChEBI" id="CHEBI:15377"/>
        <dbReference type="ChEBI" id="CHEBI:15378"/>
        <dbReference type="ChEBI" id="CHEBI:29105"/>
        <dbReference type="ChEBI" id="CHEBI:30616"/>
        <dbReference type="ChEBI" id="CHEBI:43474"/>
        <dbReference type="ChEBI" id="CHEBI:456216"/>
        <dbReference type="EC" id="7.2.2.12"/>
    </reaction>
</comment>
<dbReference type="NCBIfam" id="TIGR01494">
    <property type="entry name" value="ATPase_P-type"/>
    <property type="match status" value="1"/>
</dbReference>
<organism evidence="18 19">
    <name type="scientific">Methylomarinovum tepidoasis</name>
    <dbReference type="NCBI Taxonomy" id="2840183"/>
    <lineage>
        <taxon>Bacteria</taxon>
        <taxon>Pseudomonadati</taxon>
        <taxon>Pseudomonadota</taxon>
        <taxon>Gammaproteobacteria</taxon>
        <taxon>Methylococcales</taxon>
        <taxon>Methylothermaceae</taxon>
        <taxon>Methylomarinovum</taxon>
    </lineage>
</organism>
<dbReference type="SFLD" id="SFLDF00027">
    <property type="entry name" value="p-type_atpase"/>
    <property type="match status" value="1"/>
</dbReference>
<dbReference type="NCBIfam" id="TIGR01512">
    <property type="entry name" value="ATPase-IB2_Cd"/>
    <property type="match status" value="1"/>
</dbReference>
<dbReference type="PRINTS" id="PR00941">
    <property type="entry name" value="CDATPASE"/>
</dbReference>
<dbReference type="GO" id="GO:0005886">
    <property type="term" value="C:plasma membrane"/>
    <property type="evidence" value="ECO:0007669"/>
    <property type="project" value="UniProtKB-SubCell"/>
</dbReference>
<dbReference type="PANTHER" id="PTHR48085">
    <property type="entry name" value="CADMIUM/ZINC-TRANSPORTING ATPASE HMA2-RELATED"/>
    <property type="match status" value="1"/>
</dbReference>
<proteinExistence type="inferred from homology"/>
<evidence type="ECO:0000256" key="2">
    <source>
        <dbReference type="ARBA" id="ARBA00006024"/>
    </source>
</evidence>
<evidence type="ECO:0000256" key="16">
    <source>
        <dbReference type="SAM" id="MobiDB-lite"/>
    </source>
</evidence>
<dbReference type="SFLD" id="SFLDG00002">
    <property type="entry name" value="C1.7:_P-type_atpase_like"/>
    <property type="match status" value="1"/>
</dbReference>
<dbReference type="InterPro" id="IPR023298">
    <property type="entry name" value="ATPase_P-typ_TM_dom_sf"/>
</dbReference>
<evidence type="ECO:0000256" key="13">
    <source>
        <dbReference type="ARBA" id="ARBA00039097"/>
    </source>
</evidence>
<evidence type="ECO:0000256" key="9">
    <source>
        <dbReference type="ARBA" id="ARBA00022967"/>
    </source>
</evidence>
<dbReference type="EMBL" id="AP024718">
    <property type="protein sequence ID" value="BCX88274.1"/>
    <property type="molecule type" value="Genomic_DNA"/>
</dbReference>
<feature type="transmembrane region" description="Helical" evidence="15">
    <location>
        <begin position="148"/>
        <end position="170"/>
    </location>
</feature>
<keyword evidence="12 15" id="KW-0472">Membrane</keyword>